<dbReference type="Proteomes" id="UP000001025">
    <property type="component" value="Chromosome"/>
</dbReference>
<sequence length="184" mass="20415">MAGDPQEVDLSDSSGGPREVFHRNRFATDSVDAVIDERLGFEVGDRGQLHASRTVQTKIESAGRSPPNHFTLSQRELMGLKLSQIAQFVFDLATQLRQIDRFEGVPDHQHPFVQREVCCRWCHAASTWQISSKNEAIWSLRASDAVGIDAPHGESWGRSGSGPVVRPSQLKFIPIARVAADLRD</sequence>
<dbReference type="EMBL" id="BX294133">
    <property type="protein sequence ID" value="CAD71470.1"/>
    <property type="molecule type" value="Genomic_DNA"/>
</dbReference>
<evidence type="ECO:0000313" key="2">
    <source>
        <dbReference type="Proteomes" id="UP000001025"/>
    </source>
</evidence>
<accession>Q7UZ16</accession>
<gene>
    <name evidence="1" type="ordered locus">RB259</name>
</gene>
<protein>
    <submittedName>
        <fullName evidence="1">Uncharacterized protein</fullName>
    </submittedName>
</protein>
<dbReference type="STRING" id="243090.RB259"/>
<name>Q7UZ16_RHOBA</name>
<dbReference type="EnsemblBacteria" id="CAD71470">
    <property type="protein sequence ID" value="CAD71470"/>
    <property type="gene ID" value="RB259"/>
</dbReference>
<reference evidence="1 2" key="1">
    <citation type="journal article" date="2003" name="Proc. Natl. Acad. Sci. U.S.A.">
        <title>Complete genome sequence of the marine planctomycete Pirellula sp. strain 1.</title>
        <authorList>
            <person name="Gloeckner F.O."/>
            <person name="Kube M."/>
            <person name="Bauer M."/>
            <person name="Teeling H."/>
            <person name="Lombardot T."/>
            <person name="Ludwig W."/>
            <person name="Gade D."/>
            <person name="Beck A."/>
            <person name="Borzym K."/>
            <person name="Heitmann K."/>
            <person name="Rabus R."/>
            <person name="Schlesner H."/>
            <person name="Amann R."/>
            <person name="Reinhardt R."/>
        </authorList>
    </citation>
    <scope>NUCLEOTIDE SEQUENCE [LARGE SCALE GENOMIC DNA]</scope>
    <source>
        <strain evidence="2">DSM 10527 / NCIMB 13988 / SH1</strain>
    </source>
</reference>
<organism evidence="1 2">
    <name type="scientific">Rhodopirellula baltica (strain DSM 10527 / NCIMB 13988 / SH1)</name>
    <dbReference type="NCBI Taxonomy" id="243090"/>
    <lineage>
        <taxon>Bacteria</taxon>
        <taxon>Pseudomonadati</taxon>
        <taxon>Planctomycetota</taxon>
        <taxon>Planctomycetia</taxon>
        <taxon>Pirellulales</taxon>
        <taxon>Pirellulaceae</taxon>
        <taxon>Rhodopirellula</taxon>
    </lineage>
</organism>
<dbReference type="InParanoid" id="Q7UZ16"/>
<keyword evidence="2" id="KW-1185">Reference proteome</keyword>
<dbReference type="HOGENOM" id="CLU_1467100_0_0_0"/>
<proteinExistence type="predicted"/>
<dbReference type="AlphaFoldDB" id="Q7UZ16"/>
<evidence type="ECO:0000313" key="1">
    <source>
        <dbReference type="EMBL" id="CAD71470.1"/>
    </source>
</evidence>
<dbReference type="KEGG" id="rba:RB259"/>